<evidence type="ECO:0000313" key="9">
    <source>
        <dbReference type="EMBL" id="KAJ8337969.1"/>
    </source>
</evidence>
<comment type="similarity">
    <text evidence="2">Belongs to the Ca(2+):cation antiporter (CaCA) (TC 2.A.19) family. SLC24A subfamily.</text>
</comment>
<feature type="transmembrane region" description="Helical" evidence="8">
    <location>
        <begin position="92"/>
        <end position="114"/>
    </location>
</feature>
<dbReference type="InterPro" id="IPR004481">
    <property type="entry name" value="K/Na/Ca-exchanger"/>
</dbReference>
<dbReference type="GO" id="GO:0005886">
    <property type="term" value="C:plasma membrane"/>
    <property type="evidence" value="ECO:0007669"/>
    <property type="project" value="TreeGrafter"/>
</dbReference>
<dbReference type="EMBL" id="JAINUF010000018">
    <property type="protein sequence ID" value="KAJ8337969.1"/>
    <property type="molecule type" value="Genomic_DNA"/>
</dbReference>
<reference evidence="9" key="1">
    <citation type="journal article" date="2023" name="Science">
        <title>Genome structures resolve the early diversification of teleost fishes.</title>
        <authorList>
            <person name="Parey E."/>
            <person name="Louis A."/>
            <person name="Montfort J."/>
            <person name="Bouchez O."/>
            <person name="Roques C."/>
            <person name="Iampietro C."/>
            <person name="Lluch J."/>
            <person name="Castinel A."/>
            <person name="Donnadieu C."/>
            <person name="Desvignes T."/>
            <person name="Floi Bucao C."/>
            <person name="Jouanno E."/>
            <person name="Wen M."/>
            <person name="Mejri S."/>
            <person name="Dirks R."/>
            <person name="Jansen H."/>
            <person name="Henkel C."/>
            <person name="Chen W.J."/>
            <person name="Zahm M."/>
            <person name="Cabau C."/>
            <person name="Klopp C."/>
            <person name="Thompson A.W."/>
            <person name="Robinson-Rechavi M."/>
            <person name="Braasch I."/>
            <person name="Lecointre G."/>
            <person name="Bobe J."/>
            <person name="Postlethwait J.H."/>
            <person name="Berthelot C."/>
            <person name="Roest Crollius H."/>
            <person name="Guiguen Y."/>
        </authorList>
    </citation>
    <scope>NUCLEOTIDE SEQUENCE</scope>
    <source>
        <strain evidence="9">WJC10195</strain>
    </source>
</reference>
<evidence type="ECO:0000313" key="10">
    <source>
        <dbReference type="Proteomes" id="UP001152622"/>
    </source>
</evidence>
<keyword evidence="10" id="KW-1185">Reference proteome</keyword>
<comment type="catalytic activity">
    <reaction evidence="7">
        <text>Ca(2+)(out) + K(+)(out) + 4 Na(+)(in) = Ca(2+)(in) + K(+)(in) + 4 Na(+)(out)</text>
        <dbReference type="Rhea" id="RHEA:69967"/>
        <dbReference type="ChEBI" id="CHEBI:29101"/>
        <dbReference type="ChEBI" id="CHEBI:29103"/>
        <dbReference type="ChEBI" id="CHEBI:29108"/>
    </reaction>
</comment>
<proteinExistence type="inferred from homology"/>
<comment type="caution">
    <text evidence="9">The sequence shown here is derived from an EMBL/GenBank/DDBJ whole genome shotgun (WGS) entry which is preliminary data.</text>
</comment>
<evidence type="ECO:0000256" key="2">
    <source>
        <dbReference type="ARBA" id="ARBA00005364"/>
    </source>
</evidence>
<evidence type="ECO:0000256" key="1">
    <source>
        <dbReference type="ARBA" id="ARBA00004141"/>
    </source>
</evidence>
<name>A0A9Q1EFT7_SYNKA</name>
<organism evidence="9 10">
    <name type="scientific">Synaphobranchus kaupii</name>
    <name type="common">Kaup's arrowtooth eel</name>
    <dbReference type="NCBI Taxonomy" id="118154"/>
    <lineage>
        <taxon>Eukaryota</taxon>
        <taxon>Metazoa</taxon>
        <taxon>Chordata</taxon>
        <taxon>Craniata</taxon>
        <taxon>Vertebrata</taxon>
        <taxon>Euteleostomi</taxon>
        <taxon>Actinopterygii</taxon>
        <taxon>Neopterygii</taxon>
        <taxon>Teleostei</taxon>
        <taxon>Anguilliformes</taxon>
        <taxon>Synaphobranchidae</taxon>
        <taxon>Synaphobranchus</taxon>
    </lineage>
</organism>
<keyword evidence="5 8" id="KW-1133">Transmembrane helix</keyword>
<evidence type="ECO:0000256" key="7">
    <source>
        <dbReference type="ARBA" id="ARBA00033627"/>
    </source>
</evidence>
<evidence type="ECO:0000256" key="6">
    <source>
        <dbReference type="ARBA" id="ARBA00023136"/>
    </source>
</evidence>
<feature type="transmembrane region" description="Helical" evidence="8">
    <location>
        <begin position="12"/>
        <end position="33"/>
    </location>
</feature>
<dbReference type="PANTHER" id="PTHR10846">
    <property type="entry name" value="SODIUM/POTASSIUM/CALCIUM EXCHANGER"/>
    <property type="match status" value="1"/>
</dbReference>
<sequence length="128" mass="14694">MKAVLRTRRRRLFHRLCCCGVGLIAATWMAQFLHVTDADHPSSLSGGDPITDWPKRKLLQEEQNHTADLPRAAIHEFPQDIFTKEERRHGAVLLHVLCAIYMFYALALVCDDYFCPIFGENLREPATE</sequence>
<dbReference type="GO" id="GO:0006874">
    <property type="term" value="P:intracellular calcium ion homeostasis"/>
    <property type="evidence" value="ECO:0007669"/>
    <property type="project" value="TreeGrafter"/>
</dbReference>
<keyword evidence="6 8" id="KW-0472">Membrane</keyword>
<evidence type="ECO:0000256" key="5">
    <source>
        <dbReference type="ARBA" id="ARBA00022989"/>
    </source>
</evidence>
<keyword evidence="3" id="KW-0050">Antiport</keyword>
<evidence type="ECO:0000256" key="3">
    <source>
        <dbReference type="ARBA" id="ARBA00022449"/>
    </source>
</evidence>
<dbReference type="GO" id="GO:0005262">
    <property type="term" value="F:calcium channel activity"/>
    <property type="evidence" value="ECO:0007669"/>
    <property type="project" value="TreeGrafter"/>
</dbReference>
<dbReference type="PANTHER" id="PTHR10846:SF28">
    <property type="entry name" value="SODIUM_POTASSIUM_CALCIUM EXCHANGER 3-LIKE ISOFORM X1"/>
    <property type="match status" value="1"/>
</dbReference>
<accession>A0A9Q1EFT7</accession>
<gene>
    <name evidence="9" type="ORF">SKAU_G00369350</name>
</gene>
<evidence type="ECO:0000256" key="8">
    <source>
        <dbReference type="SAM" id="Phobius"/>
    </source>
</evidence>
<dbReference type="AlphaFoldDB" id="A0A9Q1EFT7"/>
<dbReference type="OrthoDB" id="2127281at2759"/>
<keyword evidence="4 8" id="KW-0812">Transmembrane</keyword>
<comment type="subcellular location">
    <subcellularLocation>
        <location evidence="1">Membrane</location>
        <topology evidence="1">Multi-pass membrane protein</topology>
    </subcellularLocation>
</comment>
<keyword evidence="3" id="KW-0813">Transport</keyword>
<dbReference type="Proteomes" id="UP001152622">
    <property type="component" value="Chromosome 18"/>
</dbReference>
<protein>
    <submittedName>
        <fullName evidence="9">Uncharacterized protein</fullName>
    </submittedName>
</protein>
<evidence type="ECO:0000256" key="4">
    <source>
        <dbReference type="ARBA" id="ARBA00022692"/>
    </source>
</evidence>
<dbReference type="GO" id="GO:0008273">
    <property type="term" value="F:calcium, potassium:sodium antiporter activity"/>
    <property type="evidence" value="ECO:0007669"/>
    <property type="project" value="TreeGrafter"/>
</dbReference>